<keyword evidence="3" id="KW-1185">Reference proteome</keyword>
<reference evidence="2" key="1">
    <citation type="submission" date="2021-06" db="EMBL/GenBank/DDBJ databases">
        <title>Elioraea tepida, sp. nov., a moderately thermophilic aerobic anoxygenic phototrophic bacterium isolated from an alkaline siliceous hot spring mat community in Yellowstone National Park, WY, USA.</title>
        <authorList>
            <person name="Saini M.K."/>
            <person name="Yoshida S."/>
            <person name="Sebastian A."/>
            <person name="Hirose S."/>
            <person name="Hara E."/>
            <person name="Tamaki H."/>
            <person name="Soulier N.T."/>
            <person name="Albert I."/>
            <person name="Hanada S."/>
            <person name="Bryant D.A."/>
            <person name="Tank M."/>
        </authorList>
    </citation>
    <scope>NUCLEOTIDE SEQUENCE</scope>
    <source>
        <strain evidence="2">MS-P2</strain>
    </source>
</reference>
<evidence type="ECO:0000313" key="3">
    <source>
        <dbReference type="Proteomes" id="UP000694001"/>
    </source>
</evidence>
<evidence type="ECO:0000256" key="1">
    <source>
        <dbReference type="SAM" id="Coils"/>
    </source>
</evidence>
<dbReference type="RefSeq" id="WP_218286068.1">
    <property type="nucleotide sequence ID" value="NZ_CP076448.1"/>
</dbReference>
<sequence length="46" mass="5385">MIWNPRKRWRAELGRLRAEAARLQAERDGFERAYLAVSAERDAARA</sequence>
<proteinExistence type="predicted"/>
<organism evidence="2 3">
    <name type="scientific">Elioraea tepida</name>
    <dbReference type="NCBI Taxonomy" id="2843330"/>
    <lineage>
        <taxon>Bacteria</taxon>
        <taxon>Pseudomonadati</taxon>
        <taxon>Pseudomonadota</taxon>
        <taxon>Alphaproteobacteria</taxon>
        <taxon>Acetobacterales</taxon>
        <taxon>Elioraeaceae</taxon>
        <taxon>Elioraea</taxon>
    </lineage>
</organism>
<protein>
    <submittedName>
        <fullName evidence="2">Uncharacterized protein</fullName>
    </submittedName>
</protein>
<dbReference type="KEGG" id="elio:KO353_01785"/>
<accession>A0A975YK18</accession>
<keyword evidence="1" id="KW-0175">Coiled coil</keyword>
<evidence type="ECO:0000313" key="2">
    <source>
        <dbReference type="EMBL" id="QXM25012.1"/>
    </source>
</evidence>
<gene>
    <name evidence="2" type="ORF">KO353_01785</name>
</gene>
<dbReference type="Proteomes" id="UP000694001">
    <property type="component" value="Chromosome"/>
</dbReference>
<feature type="coiled-coil region" evidence="1">
    <location>
        <begin position="6"/>
        <end position="33"/>
    </location>
</feature>
<dbReference type="EMBL" id="CP076448">
    <property type="protein sequence ID" value="QXM25012.1"/>
    <property type="molecule type" value="Genomic_DNA"/>
</dbReference>
<name>A0A975YK18_9PROT</name>
<dbReference type="AlphaFoldDB" id="A0A975YK18"/>